<protein>
    <recommendedName>
        <fullName evidence="3">BACK domain-containing protein</fullName>
    </recommendedName>
</protein>
<dbReference type="CDD" id="cd14733">
    <property type="entry name" value="BACK"/>
    <property type="match status" value="1"/>
</dbReference>
<dbReference type="PANTHER" id="PTHR45632:SF3">
    <property type="entry name" value="KELCH-LIKE PROTEIN 32"/>
    <property type="match status" value="1"/>
</dbReference>
<evidence type="ECO:0000259" key="3">
    <source>
        <dbReference type="Pfam" id="PF07707"/>
    </source>
</evidence>
<comment type="caution">
    <text evidence="4">The sequence shown here is derived from an EMBL/GenBank/DDBJ whole genome shotgun (WGS) entry which is preliminary data.</text>
</comment>
<feature type="domain" description="BACK" evidence="3">
    <location>
        <begin position="46"/>
        <end position="126"/>
    </location>
</feature>
<keyword evidence="1" id="KW-0880">Kelch repeat</keyword>
<dbReference type="Proteomes" id="UP000485058">
    <property type="component" value="Unassembled WGS sequence"/>
</dbReference>
<gene>
    <name evidence="4" type="ORF">HaLaN_03482</name>
</gene>
<proteinExistence type="predicted"/>
<dbReference type="PANTHER" id="PTHR45632">
    <property type="entry name" value="LD33804P"/>
    <property type="match status" value="1"/>
</dbReference>
<dbReference type="Pfam" id="PF07707">
    <property type="entry name" value="BACK"/>
    <property type="match status" value="1"/>
</dbReference>
<sequence length="127" mass="14189">MPTEQTRWVDLATVVPILDAAQRLEVVALKSFCEQYIASIAQPSNCLTLATQAMMFKMEPLVEAMVQTTQGCLPEVAQSPGFLTCSFPLLAKVISINRPHHLEEQLFRATWAWLLAVPSHQDHLNDV</sequence>
<dbReference type="Gene3D" id="1.25.40.420">
    <property type="match status" value="1"/>
</dbReference>
<name>A0A699YKL7_HAELA</name>
<evidence type="ECO:0000256" key="2">
    <source>
        <dbReference type="ARBA" id="ARBA00022737"/>
    </source>
</evidence>
<reference evidence="4 5" key="1">
    <citation type="submission" date="2020-02" db="EMBL/GenBank/DDBJ databases">
        <title>Draft genome sequence of Haematococcus lacustris strain NIES-144.</title>
        <authorList>
            <person name="Morimoto D."/>
            <person name="Nakagawa S."/>
            <person name="Yoshida T."/>
            <person name="Sawayama S."/>
        </authorList>
    </citation>
    <scope>NUCLEOTIDE SEQUENCE [LARGE SCALE GENOMIC DNA]</scope>
    <source>
        <strain evidence="4 5">NIES-144</strain>
    </source>
</reference>
<dbReference type="InterPro" id="IPR011705">
    <property type="entry name" value="BACK"/>
</dbReference>
<keyword evidence="5" id="KW-1185">Reference proteome</keyword>
<dbReference type="EMBL" id="BLLF01000166">
    <property type="protein sequence ID" value="GFH08508.1"/>
    <property type="molecule type" value="Genomic_DNA"/>
</dbReference>
<evidence type="ECO:0000256" key="1">
    <source>
        <dbReference type="ARBA" id="ARBA00022441"/>
    </source>
</evidence>
<evidence type="ECO:0000313" key="4">
    <source>
        <dbReference type="EMBL" id="GFH08508.1"/>
    </source>
</evidence>
<dbReference type="AlphaFoldDB" id="A0A699YKL7"/>
<keyword evidence="2" id="KW-0677">Repeat</keyword>
<organism evidence="4 5">
    <name type="scientific">Haematococcus lacustris</name>
    <name type="common">Green alga</name>
    <name type="synonym">Haematococcus pluvialis</name>
    <dbReference type="NCBI Taxonomy" id="44745"/>
    <lineage>
        <taxon>Eukaryota</taxon>
        <taxon>Viridiplantae</taxon>
        <taxon>Chlorophyta</taxon>
        <taxon>core chlorophytes</taxon>
        <taxon>Chlorophyceae</taxon>
        <taxon>CS clade</taxon>
        <taxon>Chlamydomonadales</taxon>
        <taxon>Haematococcaceae</taxon>
        <taxon>Haematococcus</taxon>
    </lineage>
</organism>
<evidence type="ECO:0000313" key="5">
    <source>
        <dbReference type="Proteomes" id="UP000485058"/>
    </source>
</evidence>
<accession>A0A699YKL7</accession>